<evidence type="ECO:0000313" key="1">
    <source>
        <dbReference type="EMBL" id="PIT88828.1"/>
    </source>
</evidence>
<protein>
    <submittedName>
        <fullName evidence="1">Uncharacterized protein</fullName>
    </submittedName>
</protein>
<dbReference type="Proteomes" id="UP000231426">
    <property type="component" value="Unassembled WGS sequence"/>
</dbReference>
<accession>A0A2M6W7Q1</accession>
<name>A0A2M6W7Q1_9BACT</name>
<reference evidence="2" key="1">
    <citation type="submission" date="2017-09" db="EMBL/GenBank/DDBJ databases">
        <title>Depth-based differentiation of microbial function through sediment-hosted aquifers and enrichment of novel symbionts in the deep terrestrial subsurface.</title>
        <authorList>
            <person name="Probst A.J."/>
            <person name="Ladd B."/>
            <person name="Jarett J.K."/>
            <person name="Geller-Mcgrath D.E."/>
            <person name="Sieber C.M.K."/>
            <person name="Emerson J.B."/>
            <person name="Anantharaman K."/>
            <person name="Thomas B.C."/>
            <person name="Malmstrom R."/>
            <person name="Stieglmeier M."/>
            <person name="Klingl A."/>
            <person name="Woyke T."/>
            <person name="Ryan C.M."/>
            <person name="Banfield J.F."/>
        </authorList>
    </citation>
    <scope>NUCLEOTIDE SEQUENCE [LARGE SCALE GENOMIC DNA]</scope>
</reference>
<organism evidence="1 2">
    <name type="scientific">Candidatus Magasanikbacteria bacterium CG10_big_fil_rev_8_21_14_0_10_36_32</name>
    <dbReference type="NCBI Taxonomy" id="1974646"/>
    <lineage>
        <taxon>Bacteria</taxon>
        <taxon>Candidatus Magasanikiibacteriota</taxon>
    </lineage>
</organism>
<gene>
    <name evidence="1" type="ORF">COU29_00410</name>
</gene>
<comment type="caution">
    <text evidence="1">The sequence shown here is derived from an EMBL/GenBank/DDBJ whole genome shotgun (WGS) entry which is preliminary data.</text>
</comment>
<dbReference type="EMBL" id="PFBV01000001">
    <property type="protein sequence ID" value="PIT88828.1"/>
    <property type="molecule type" value="Genomic_DNA"/>
</dbReference>
<proteinExistence type="predicted"/>
<evidence type="ECO:0000313" key="2">
    <source>
        <dbReference type="Proteomes" id="UP000231426"/>
    </source>
</evidence>
<sequence length="61" mass="7104">MIFDRVSEITGEKMDEKTIFELTKKPVNKEKSRAFGSAHPIWLHLWDEVGVFFIKHSLNTA</sequence>
<dbReference type="AlphaFoldDB" id="A0A2M6W7Q1"/>